<protein>
    <submittedName>
        <fullName evidence="1">Uncharacterized protein</fullName>
    </submittedName>
</protein>
<gene>
    <name evidence="1" type="ORF">COT26_02125</name>
</gene>
<comment type="caution">
    <text evidence="1">The sequence shown here is derived from an EMBL/GenBank/DDBJ whole genome shotgun (WGS) entry which is preliminary data.</text>
</comment>
<accession>A0A2H0YQ91</accession>
<dbReference type="EMBL" id="PEXW01000045">
    <property type="protein sequence ID" value="PIS40671.1"/>
    <property type="molecule type" value="Genomic_DNA"/>
</dbReference>
<proteinExistence type="predicted"/>
<name>A0A2H0YQ91_9BACT</name>
<dbReference type="AlphaFoldDB" id="A0A2H0YQ91"/>
<reference evidence="2" key="1">
    <citation type="submission" date="2017-09" db="EMBL/GenBank/DDBJ databases">
        <title>Depth-based differentiation of microbial function through sediment-hosted aquifers and enrichment of novel symbionts in the deep terrestrial subsurface.</title>
        <authorList>
            <person name="Probst A.J."/>
            <person name="Ladd B."/>
            <person name="Jarett J.K."/>
            <person name="Geller-Mcgrath D.E."/>
            <person name="Sieber C.M.K."/>
            <person name="Emerson J.B."/>
            <person name="Anantharaman K."/>
            <person name="Thomas B.C."/>
            <person name="Malmstrom R."/>
            <person name="Stieglmeier M."/>
            <person name="Klingl A."/>
            <person name="Woyke T."/>
            <person name="Ryan C.M."/>
            <person name="Banfield J.F."/>
        </authorList>
    </citation>
    <scope>NUCLEOTIDE SEQUENCE [LARGE SCALE GENOMIC DNA]</scope>
</reference>
<evidence type="ECO:0000313" key="1">
    <source>
        <dbReference type="EMBL" id="PIS40671.1"/>
    </source>
</evidence>
<sequence>MLTMWVDSAYYSLDNSLNCSISKSKGIWVSADGIEASPVFAKFRRMDEYPAPNLPLYSLMYSDGGWQPFRQNGRPRVINDSPKTKKFYVALNCVPNGYKCHQGVCRIKTEIRSLASFASN</sequence>
<evidence type="ECO:0000313" key="2">
    <source>
        <dbReference type="Proteomes" id="UP000236845"/>
    </source>
</evidence>
<dbReference type="Proteomes" id="UP000236845">
    <property type="component" value="Unassembled WGS sequence"/>
</dbReference>
<organism evidence="1 2">
    <name type="scientific">Candidatus Kerfeldbacteria bacterium CG08_land_8_20_14_0_20_43_14</name>
    <dbReference type="NCBI Taxonomy" id="2014246"/>
    <lineage>
        <taxon>Bacteria</taxon>
        <taxon>Candidatus Kerfeldiibacteriota</taxon>
    </lineage>
</organism>